<dbReference type="AlphaFoldDB" id="A0A6C0IHQ4"/>
<organism evidence="1">
    <name type="scientific">viral metagenome</name>
    <dbReference type="NCBI Taxonomy" id="1070528"/>
    <lineage>
        <taxon>unclassified sequences</taxon>
        <taxon>metagenomes</taxon>
        <taxon>organismal metagenomes</taxon>
    </lineage>
</organism>
<name>A0A6C0IHQ4_9ZZZZ</name>
<evidence type="ECO:0000313" key="1">
    <source>
        <dbReference type="EMBL" id="QHT92005.1"/>
    </source>
</evidence>
<accession>A0A6C0IHQ4</accession>
<reference evidence="1" key="1">
    <citation type="journal article" date="2020" name="Nature">
        <title>Giant virus diversity and host interactions through global metagenomics.</title>
        <authorList>
            <person name="Schulz F."/>
            <person name="Roux S."/>
            <person name="Paez-Espino D."/>
            <person name="Jungbluth S."/>
            <person name="Walsh D.A."/>
            <person name="Denef V.J."/>
            <person name="McMahon K.D."/>
            <person name="Konstantinidis K.T."/>
            <person name="Eloe-Fadrosh E.A."/>
            <person name="Kyrpides N.C."/>
            <person name="Woyke T."/>
        </authorList>
    </citation>
    <scope>NUCLEOTIDE SEQUENCE</scope>
    <source>
        <strain evidence="1">GVMAG-M-3300023184-86</strain>
    </source>
</reference>
<dbReference type="EMBL" id="MN740173">
    <property type="protein sequence ID" value="QHT92005.1"/>
    <property type="molecule type" value="Genomic_DNA"/>
</dbReference>
<sequence length="125" mass="14449">MVSFSRQVKPEDENCKVGFKMGKFFAEGEGYKRQLKEIIMNNSNGKLIDISILLWNDYVVEFDNLTAEQTCEKIDENCAKSLNLPADVKRIMMLDYLNIVRPRIDEVIAEEKEKGKTVMEPEIEP</sequence>
<proteinExistence type="predicted"/>
<protein>
    <submittedName>
        <fullName evidence="1">Uncharacterized protein</fullName>
    </submittedName>
</protein>